<dbReference type="Proteomes" id="UP001183604">
    <property type="component" value="Unassembled WGS sequence"/>
</dbReference>
<comment type="subcellular location">
    <subcellularLocation>
        <location evidence="3">Cytoplasm</location>
    </subcellularLocation>
</comment>
<dbReference type="PANTHER" id="PTHR34654:SF1">
    <property type="entry name" value="RNA-BINDING PROTEIN KHPA"/>
    <property type="match status" value="1"/>
</dbReference>
<dbReference type="EMBL" id="JAVDYD010000001">
    <property type="protein sequence ID" value="MDR7339909.1"/>
    <property type="molecule type" value="Genomic_DNA"/>
</dbReference>
<keyword evidence="2 3" id="KW-0694">RNA-binding</keyword>
<evidence type="ECO:0000313" key="6">
    <source>
        <dbReference type="Proteomes" id="UP001145799"/>
    </source>
</evidence>
<gene>
    <name evidence="3" type="primary">khpA</name>
    <name evidence="5" type="ORF">J2S69_003628</name>
    <name evidence="4" type="ORF">O2L01_12410</name>
</gene>
<protein>
    <recommendedName>
        <fullName evidence="3">RNA-binding protein KhpA</fullName>
    </recommendedName>
    <alternativeName>
        <fullName evidence="3">KH-domain protein A</fullName>
    </alternativeName>
</protein>
<reference evidence="5 7" key="2">
    <citation type="submission" date="2023-07" db="EMBL/GenBank/DDBJ databases">
        <title>Sequencing the genomes of 1000 actinobacteria strains.</title>
        <authorList>
            <person name="Klenk H.-P."/>
        </authorList>
    </citation>
    <scope>NUCLEOTIDE SEQUENCE [LARGE SCALE GENOMIC DNA]</scope>
    <source>
        <strain evidence="5 7">DSM 44724</strain>
    </source>
</reference>
<dbReference type="Pfam" id="PF13083">
    <property type="entry name" value="KH_KhpA-B"/>
    <property type="match status" value="1"/>
</dbReference>
<dbReference type="AlphaFoldDB" id="A0A9X3PKX6"/>
<evidence type="ECO:0000256" key="1">
    <source>
        <dbReference type="ARBA" id="ARBA00022490"/>
    </source>
</evidence>
<evidence type="ECO:0000313" key="5">
    <source>
        <dbReference type="EMBL" id="MDR7339909.1"/>
    </source>
</evidence>
<dbReference type="CDD" id="cd22533">
    <property type="entry name" value="KH-II_YlqC-like"/>
    <property type="match status" value="1"/>
</dbReference>
<accession>A0A9X3PKX6</accession>
<comment type="caution">
    <text evidence="4">The sequence shown here is derived from an EMBL/GenBank/DDBJ whole genome shotgun (WGS) entry which is preliminary data.</text>
</comment>
<dbReference type="GO" id="GO:0003723">
    <property type="term" value="F:RNA binding"/>
    <property type="evidence" value="ECO:0007669"/>
    <property type="project" value="UniProtKB-UniRule"/>
</dbReference>
<dbReference type="NCBIfam" id="NF002761">
    <property type="entry name" value="PRK02821.1"/>
    <property type="match status" value="1"/>
</dbReference>
<dbReference type="SUPFAM" id="SSF54814">
    <property type="entry name" value="Prokaryotic type KH domain (KH-domain type II)"/>
    <property type="match status" value="1"/>
</dbReference>
<evidence type="ECO:0000313" key="4">
    <source>
        <dbReference type="EMBL" id="MDA1385789.1"/>
    </source>
</evidence>
<dbReference type="PANTHER" id="PTHR34654">
    <property type="entry name" value="UPF0109 PROTEIN SCO5592"/>
    <property type="match status" value="1"/>
</dbReference>
<evidence type="ECO:0000313" key="7">
    <source>
        <dbReference type="Proteomes" id="UP001183604"/>
    </source>
</evidence>
<dbReference type="InterPro" id="IPR009019">
    <property type="entry name" value="KH_sf_prok-type"/>
</dbReference>
<dbReference type="GO" id="GO:0005737">
    <property type="term" value="C:cytoplasm"/>
    <property type="evidence" value="ECO:0007669"/>
    <property type="project" value="UniProtKB-SubCell"/>
</dbReference>
<reference evidence="4" key="1">
    <citation type="submission" date="2022-12" db="EMBL/GenBank/DDBJ databases">
        <title>Gycomyces niveus sp.nov., a novel actinomycete isolated from soil in Shouguang.</title>
        <authorList>
            <person name="Yang X."/>
        </authorList>
    </citation>
    <scope>NUCLEOTIDE SEQUENCE</scope>
    <source>
        <strain evidence="4">DSM 44724</strain>
    </source>
</reference>
<evidence type="ECO:0000256" key="3">
    <source>
        <dbReference type="HAMAP-Rule" id="MF_00088"/>
    </source>
</evidence>
<organism evidence="4 6">
    <name type="scientific">Glycomyces lechevalierae</name>
    <dbReference type="NCBI Taxonomy" id="256034"/>
    <lineage>
        <taxon>Bacteria</taxon>
        <taxon>Bacillati</taxon>
        <taxon>Actinomycetota</taxon>
        <taxon>Actinomycetes</taxon>
        <taxon>Glycomycetales</taxon>
        <taxon>Glycomycetaceae</taxon>
        <taxon>Glycomyces</taxon>
    </lineage>
</organism>
<dbReference type="Proteomes" id="UP001145799">
    <property type="component" value="Unassembled WGS sequence"/>
</dbReference>
<dbReference type="PROSITE" id="PS50084">
    <property type="entry name" value="KH_TYPE_1"/>
    <property type="match status" value="1"/>
</dbReference>
<dbReference type="InterPro" id="IPR015946">
    <property type="entry name" value="KH_dom-like_a/b"/>
</dbReference>
<dbReference type="InterPro" id="IPR020627">
    <property type="entry name" value="KhpA"/>
</dbReference>
<dbReference type="EMBL" id="JAPZVQ010000006">
    <property type="protein sequence ID" value="MDA1385789.1"/>
    <property type="molecule type" value="Genomic_DNA"/>
</dbReference>
<dbReference type="Gene3D" id="3.30.300.20">
    <property type="match status" value="1"/>
</dbReference>
<proteinExistence type="inferred from homology"/>
<keyword evidence="1 3" id="KW-0963">Cytoplasm</keyword>
<evidence type="ECO:0000256" key="2">
    <source>
        <dbReference type="ARBA" id="ARBA00022884"/>
    </source>
</evidence>
<comment type="similarity">
    <text evidence="3">Belongs to the KhpA RNA-binding protein family.</text>
</comment>
<name>A0A9X3PKX6_9ACTN</name>
<keyword evidence="7" id="KW-1185">Reference proteome</keyword>
<dbReference type="HAMAP" id="MF_00088">
    <property type="entry name" value="KhpA"/>
    <property type="match status" value="1"/>
</dbReference>
<sequence length="76" mass="8330">MLRPALEHLVKGIVDNPDDVRVRLVDSRRGKRLEVRVNPDDLGTVIGRGGRTVNALRQVIGSIGGKGIRVEVVDSY</sequence>
<comment type="function">
    <text evidence="3">A probable RNA-binding protein.</text>
</comment>